<dbReference type="InterPro" id="IPR001288">
    <property type="entry name" value="Translation_initiation_fac_3"/>
</dbReference>
<evidence type="ECO:0000256" key="5">
    <source>
        <dbReference type="NCBIfam" id="TIGR00168"/>
    </source>
</evidence>
<dbReference type="NCBIfam" id="TIGR00168">
    <property type="entry name" value="infC"/>
    <property type="match status" value="1"/>
</dbReference>
<gene>
    <name evidence="4" type="primary">infC</name>
    <name evidence="9" type="ORF">IPN91_04315</name>
</gene>
<dbReference type="Pfam" id="PF00707">
    <property type="entry name" value="IF3_C"/>
    <property type="match status" value="1"/>
</dbReference>
<feature type="compositionally biased region" description="Low complexity" evidence="6">
    <location>
        <begin position="185"/>
        <end position="195"/>
    </location>
</feature>
<sequence>MRPNETRINDGIRAQEVRVISEDGEQLGVMPPHQAIRIAEERGLDLVEVAGNAQPPVCRIMDYGKYKFMEAKREHAARAKQKNIVVKEVKFRPKTDDHDFDFKVKHILRFLEEEDKVKVVVMFRGREVVHRDIGYRIIEEVIQRVGDKAIVEKGAGIDGRDMHAILAPKIIEVPKAPKKPKPAKTETPATEAPIQ</sequence>
<evidence type="ECO:0000259" key="7">
    <source>
        <dbReference type="Pfam" id="PF00707"/>
    </source>
</evidence>
<dbReference type="GO" id="GO:0032790">
    <property type="term" value="P:ribosome disassembly"/>
    <property type="evidence" value="ECO:0007669"/>
    <property type="project" value="TreeGrafter"/>
</dbReference>
<dbReference type="SUPFAM" id="SSF54364">
    <property type="entry name" value="Translation initiation factor IF3, N-terminal domain"/>
    <property type="match status" value="1"/>
</dbReference>
<comment type="caution">
    <text evidence="9">The sequence shown here is derived from an EMBL/GenBank/DDBJ whole genome shotgun (WGS) entry which is preliminary data.</text>
</comment>
<feature type="domain" description="Translation initiation factor 3 C-terminal" evidence="7">
    <location>
        <begin position="84"/>
        <end position="169"/>
    </location>
</feature>
<keyword evidence="3 4" id="KW-0648">Protein biosynthesis</keyword>
<feature type="region of interest" description="Disordered" evidence="6">
    <location>
        <begin position="175"/>
        <end position="195"/>
    </location>
</feature>
<evidence type="ECO:0000256" key="6">
    <source>
        <dbReference type="SAM" id="MobiDB-lite"/>
    </source>
</evidence>
<dbReference type="PANTHER" id="PTHR10938">
    <property type="entry name" value="TRANSLATION INITIATION FACTOR IF-3"/>
    <property type="match status" value="1"/>
</dbReference>
<dbReference type="Gene3D" id="3.30.110.10">
    <property type="entry name" value="Translation initiation factor 3 (IF-3), C-terminal domain"/>
    <property type="match status" value="1"/>
</dbReference>
<accession>A0A936F0G4</accession>
<comment type="subunit">
    <text evidence="4">Monomer.</text>
</comment>
<dbReference type="SUPFAM" id="SSF55200">
    <property type="entry name" value="Translation initiation factor IF3, C-terminal domain"/>
    <property type="match status" value="1"/>
</dbReference>
<evidence type="ECO:0000256" key="2">
    <source>
        <dbReference type="ARBA" id="ARBA00022540"/>
    </source>
</evidence>
<dbReference type="GO" id="GO:0003743">
    <property type="term" value="F:translation initiation factor activity"/>
    <property type="evidence" value="ECO:0007669"/>
    <property type="project" value="UniProtKB-UniRule"/>
</dbReference>
<dbReference type="EMBL" id="JADKCH010000002">
    <property type="protein sequence ID" value="MBK8571872.1"/>
    <property type="molecule type" value="Genomic_DNA"/>
</dbReference>
<dbReference type="InterPro" id="IPR019814">
    <property type="entry name" value="Translation_initiation_fac_3_N"/>
</dbReference>
<protein>
    <recommendedName>
        <fullName evidence="4 5">Translation initiation factor IF-3</fullName>
    </recommendedName>
</protein>
<dbReference type="InterPro" id="IPR036788">
    <property type="entry name" value="T_IF-3_C_sf"/>
</dbReference>
<dbReference type="Gene3D" id="3.10.20.80">
    <property type="entry name" value="Translation initiation factor 3 (IF-3), N-terminal domain"/>
    <property type="match status" value="1"/>
</dbReference>
<dbReference type="AlphaFoldDB" id="A0A936F0G4"/>
<dbReference type="FunFam" id="3.10.20.80:FF:000001">
    <property type="entry name" value="Translation initiation factor IF-3"/>
    <property type="match status" value="1"/>
</dbReference>
<dbReference type="GO" id="GO:0016020">
    <property type="term" value="C:membrane"/>
    <property type="evidence" value="ECO:0007669"/>
    <property type="project" value="TreeGrafter"/>
</dbReference>
<dbReference type="Proteomes" id="UP000709959">
    <property type="component" value="Unassembled WGS sequence"/>
</dbReference>
<keyword evidence="4" id="KW-0963">Cytoplasm</keyword>
<comment type="similarity">
    <text evidence="1 4">Belongs to the IF-3 family.</text>
</comment>
<dbReference type="PANTHER" id="PTHR10938:SF0">
    <property type="entry name" value="TRANSLATION INITIATION FACTOR IF-3, MITOCHONDRIAL"/>
    <property type="match status" value="1"/>
</dbReference>
<dbReference type="FunFam" id="3.30.110.10:FF:000001">
    <property type="entry name" value="Translation initiation factor IF-3"/>
    <property type="match status" value="1"/>
</dbReference>
<reference evidence="9 10" key="1">
    <citation type="submission" date="2020-10" db="EMBL/GenBank/DDBJ databases">
        <title>Connecting structure to function with the recovery of over 1000 high-quality activated sludge metagenome-assembled genomes encoding full-length rRNA genes using long-read sequencing.</title>
        <authorList>
            <person name="Singleton C.M."/>
            <person name="Petriglieri F."/>
            <person name="Kristensen J.M."/>
            <person name="Kirkegaard R.H."/>
            <person name="Michaelsen T.Y."/>
            <person name="Andersen M.H."/>
            <person name="Karst S.M."/>
            <person name="Dueholm M.S."/>
            <person name="Nielsen P.H."/>
            <person name="Albertsen M."/>
        </authorList>
    </citation>
    <scope>NUCLEOTIDE SEQUENCE [LARGE SCALE GENOMIC DNA]</scope>
    <source>
        <strain evidence="9">OdNE_18-Q3-R46-58_MAXAC.008</strain>
    </source>
</reference>
<evidence type="ECO:0000313" key="9">
    <source>
        <dbReference type="EMBL" id="MBK8571872.1"/>
    </source>
</evidence>
<evidence type="ECO:0000259" key="8">
    <source>
        <dbReference type="Pfam" id="PF05198"/>
    </source>
</evidence>
<organism evidence="9 10">
    <name type="scientific">Candidatus Geothrix odensensis</name>
    <dbReference type="NCBI Taxonomy" id="2954440"/>
    <lineage>
        <taxon>Bacteria</taxon>
        <taxon>Pseudomonadati</taxon>
        <taxon>Acidobacteriota</taxon>
        <taxon>Holophagae</taxon>
        <taxon>Holophagales</taxon>
        <taxon>Holophagaceae</taxon>
        <taxon>Geothrix</taxon>
    </lineage>
</organism>
<comment type="subcellular location">
    <subcellularLocation>
        <location evidence="4">Cytoplasm</location>
    </subcellularLocation>
</comment>
<evidence type="ECO:0000256" key="4">
    <source>
        <dbReference type="HAMAP-Rule" id="MF_00080"/>
    </source>
</evidence>
<dbReference type="InterPro" id="IPR036787">
    <property type="entry name" value="T_IF-3_N_sf"/>
</dbReference>
<dbReference type="GO" id="GO:0043022">
    <property type="term" value="F:ribosome binding"/>
    <property type="evidence" value="ECO:0007669"/>
    <property type="project" value="UniProtKB-ARBA"/>
</dbReference>
<proteinExistence type="inferred from homology"/>
<feature type="domain" description="Translation initiation factor 3 N-terminal" evidence="8">
    <location>
        <begin position="8"/>
        <end position="76"/>
    </location>
</feature>
<comment type="function">
    <text evidence="4">IF-3 binds to the 30S ribosomal subunit and shifts the equilibrium between 70S ribosomes and their 50S and 30S subunits in favor of the free subunits, thus enhancing the availability of 30S subunits on which protein synthesis initiation begins.</text>
</comment>
<dbReference type="GO" id="GO:0005829">
    <property type="term" value="C:cytosol"/>
    <property type="evidence" value="ECO:0007669"/>
    <property type="project" value="TreeGrafter"/>
</dbReference>
<evidence type="ECO:0000256" key="1">
    <source>
        <dbReference type="ARBA" id="ARBA00005439"/>
    </source>
</evidence>
<dbReference type="HAMAP" id="MF_00080">
    <property type="entry name" value="IF_3"/>
    <property type="match status" value="1"/>
</dbReference>
<evidence type="ECO:0000313" key="10">
    <source>
        <dbReference type="Proteomes" id="UP000709959"/>
    </source>
</evidence>
<name>A0A936F0G4_9BACT</name>
<evidence type="ECO:0000256" key="3">
    <source>
        <dbReference type="ARBA" id="ARBA00022917"/>
    </source>
</evidence>
<dbReference type="InterPro" id="IPR019815">
    <property type="entry name" value="Translation_initiation_fac_3_C"/>
</dbReference>
<keyword evidence="2 4" id="KW-0396">Initiation factor</keyword>
<dbReference type="Pfam" id="PF05198">
    <property type="entry name" value="IF3_N"/>
    <property type="match status" value="1"/>
</dbReference>